<sequence>MYRGGRIVNSRSVEALSTESHTRQRGIFDHLNVIGSLGIWHVVSLLPQPVSSIDPRPNAFSPILSISKDRLAEQEAINRVNCKRS</sequence>
<evidence type="ECO:0000313" key="2">
    <source>
        <dbReference type="Proteomes" id="UP000015347"/>
    </source>
</evidence>
<protein>
    <submittedName>
        <fullName evidence="1">Uncharacterized protein</fullName>
    </submittedName>
</protein>
<evidence type="ECO:0000313" key="1">
    <source>
        <dbReference type="EMBL" id="EPX77957.1"/>
    </source>
</evidence>
<reference evidence="2" key="1">
    <citation type="journal article" date="2014" name="Stand. Genomic Sci.">
        <title>Genome sequence of the exopolysaccharide-producing Salipiger mucosus type strain (DSM 16094(T)), a moderately halophilic member of the Roseobacter clade.</title>
        <authorList>
            <person name="Riedel T."/>
            <person name="Spring S."/>
            <person name="Fiebig A."/>
            <person name="Petersen J."/>
            <person name="Kyrpides N.C."/>
            <person name="Goker M."/>
            <person name="Klenk H.P."/>
        </authorList>
    </citation>
    <scope>NUCLEOTIDE SEQUENCE [LARGE SCALE GENOMIC DNA]</scope>
    <source>
        <strain evidence="2">DSM 16094</strain>
    </source>
</reference>
<dbReference type="HOGENOM" id="CLU_2510774_0_0_5"/>
<organism evidence="1 2">
    <name type="scientific">Salipiger mucosus DSM 16094</name>
    <dbReference type="NCBI Taxonomy" id="1123237"/>
    <lineage>
        <taxon>Bacteria</taxon>
        <taxon>Pseudomonadati</taxon>
        <taxon>Pseudomonadota</taxon>
        <taxon>Alphaproteobacteria</taxon>
        <taxon>Rhodobacterales</taxon>
        <taxon>Roseobacteraceae</taxon>
        <taxon>Salipiger</taxon>
    </lineage>
</organism>
<dbReference type="Proteomes" id="UP000015347">
    <property type="component" value="Unassembled WGS sequence"/>
</dbReference>
<accession>S9QDF5</accession>
<dbReference type="EMBL" id="APVH01000042">
    <property type="protein sequence ID" value="EPX77957.1"/>
    <property type="molecule type" value="Genomic_DNA"/>
</dbReference>
<proteinExistence type="predicted"/>
<name>S9QDF5_9RHOB</name>
<dbReference type="AlphaFoldDB" id="S9QDF5"/>
<dbReference type="STRING" id="1123237.Salmuc_03279"/>
<keyword evidence="2" id="KW-1185">Reference proteome</keyword>
<comment type="caution">
    <text evidence="1">The sequence shown here is derived from an EMBL/GenBank/DDBJ whole genome shotgun (WGS) entry which is preliminary data.</text>
</comment>
<gene>
    <name evidence="1" type="ORF">Salmuc_03279</name>
</gene>